<evidence type="ECO:0000313" key="2">
    <source>
        <dbReference type="EMBL" id="JAC79852.1"/>
    </source>
</evidence>
<protein>
    <submittedName>
        <fullName evidence="2">Uncharacterized protein</fullName>
    </submittedName>
</protein>
<evidence type="ECO:0000256" key="1">
    <source>
        <dbReference type="SAM" id="MobiDB-lite"/>
    </source>
</evidence>
<dbReference type="AlphaFoldDB" id="A0A061S3U8"/>
<organism evidence="2">
    <name type="scientific">Tetraselmis sp. GSL018</name>
    <dbReference type="NCBI Taxonomy" id="582737"/>
    <lineage>
        <taxon>Eukaryota</taxon>
        <taxon>Viridiplantae</taxon>
        <taxon>Chlorophyta</taxon>
        <taxon>core chlorophytes</taxon>
        <taxon>Chlorodendrophyceae</taxon>
        <taxon>Chlorodendrales</taxon>
        <taxon>Chlorodendraceae</taxon>
        <taxon>Tetraselmis</taxon>
    </lineage>
</organism>
<feature type="region of interest" description="Disordered" evidence="1">
    <location>
        <begin position="1"/>
        <end position="21"/>
    </location>
</feature>
<name>A0A061S3U8_9CHLO</name>
<dbReference type="EMBL" id="GBEZ01005458">
    <property type="protein sequence ID" value="JAC79852.1"/>
    <property type="molecule type" value="Transcribed_RNA"/>
</dbReference>
<gene>
    <name evidence="2" type="ORF">TSPGSL018_11691</name>
</gene>
<proteinExistence type="predicted"/>
<feature type="non-terminal residue" evidence="2">
    <location>
        <position position="1"/>
    </location>
</feature>
<reference evidence="2" key="1">
    <citation type="submission" date="2014-05" db="EMBL/GenBank/DDBJ databases">
        <title>The transcriptome of the halophilic microalga Tetraselmis sp. GSL018 isolated from the Great Salt Lake, Utah.</title>
        <authorList>
            <person name="Jinkerson R.E."/>
            <person name="D'Adamo S."/>
            <person name="Posewitz M.C."/>
        </authorList>
    </citation>
    <scope>NUCLEOTIDE SEQUENCE</scope>
    <source>
        <strain evidence="2">GSL018</strain>
    </source>
</reference>
<accession>A0A061S3U8</accession>
<sequence>NTWSGSSEVPSEGGAPPWDWDLSAPAPGLEAPWMSPVEVELLFADMEKLPGTVEEFSVTGPKTTPWRMAARLVCVNTERRNSPALNKKQAVACIQGYLGPCYCLPERFISKCVDGFRIAAVALTILLREVITPRHARKFFERRRNRRYALSSYGREKLQAANQCWPPRPWFEFEQAVAEAYGPGSHLQTPAPIAEPGFLPVLNADSSCSPSHAHTEMGFAVC</sequence>